<reference evidence="3" key="1">
    <citation type="submission" date="2020-01" db="EMBL/GenBank/DDBJ databases">
        <authorList>
            <consortium name="DOE Joint Genome Institute"/>
            <person name="Haridas S."/>
            <person name="Albert R."/>
            <person name="Binder M."/>
            <person name="Bloem J."/>
            <person name="Labutti K."/>
            <person name="Salamov A."/>
            <person name="Andreopoulos B."/>
            <person name="Baker S.E."/>
            <person name="Barry K."/>
            <person name="Bills G."/>
            <person name="Bluhm B.H."/>
            <person name="Cannon C."/>
            <person name="Castanera R."/>
            <person name="Culley D.E."/>
            <person name="Daum C."/>
            <person name="Ezra D."/>
            <person name="Gonzalez J.B."/>
            <person name="Henrissat B."/>
            <person name="Kuo A."/>
            <person name="Liang C."/>
            <person name="Lipzen A."/>
            <person name="Lutzoni F."/>
            <person name="Magnuson J."/>
            <person name="Mondo S."/>
            <person name="Nolan M."/>
            <person name="Ohm R."/>
            <person name="Pangilinan J."/>
            <person name="Park H.-J."/>
            <person name="Ramirez L."/>
            <person name="Alfaro M."/>
            <person name="Sun H."/>
            <person name="Tritt A."/>
            <person name="Yoshinaga Y."/>
            <person name="Zwiers L.-H."/>
            <person name="Turgeon B.G."/>
            <person name="Goodwin S.B."/>
            <person name="Spatafora J.W."/>
            <person name="Crous P.W."/>
            <person name="Grigoriev I.V."/>
        </authorList>
    </citation>
    <scope>NUCLEOTIDE SEQUENCE</scope>
    <source>
        <strain evidence="3">P77</strain>
    </source>
</reference>
<feature type="compositionally biased region" description="Polar residues" evidence="1">
    <location>
        <begin position="595"/>
        <end position="609"/>
    </location>
</feature>
<organism evidence="3 4">
    <name type="scientific">Decorospora gaudefroyi</name>
    <dbReference type="NCBI Taxonomy" id="184978"/>
    <lineage>
        <taxon>Eukaryota</taxon>
        <taxon>Fungi</taxon>
        <taxon>Dikarya</taxon>
        <taxon>Ascomycota</taxon>
        <taxon>Pezizomycotina</taxon>
        <taxon>Dothideomycetes</taxon>
        <taxon>Pleosporomycetidae</taxon>
        <taxon>Pleosporales</taxon>
        <taxon>Pleosporineae</taxon>
        <taxon>Pleosporaceae</taxon>
        <taxon>Decorospora</taxon>
    </lineage>
</organism>
<keyword evidence="2" id="KW-0812">Transmembrane</keyword>
<dbReference type="Proteomes" id="UP000800040">
    <property type="component" value="Unassembled WGS sequence"/>
</dbReference>
<feature type="compositionally biased region" description="Basic and acidic residues" evidence="1">
    <location>
        <begin position="516"/>
        <end position="531"/>
    </location>
</feature>
<evidence type="ECO:0000256" key="1">
    <source>
        <dbReference type="SAM" id="MobiDB-lite"/>
    </source>
</evidence>
<keyword evidence="4" id="KW-1185">Reference proteome</keyword>
<keyword evidence="2" id="KW-1133">Transmembrane helix</keyword>
<feature type="region of interest" description="Disordered" evidence="1">
    <location>
        <begin position="595"/>
        <end position="617"/>
    </location>
</feature>
<dbReference type="AlphaFoldDB" id="A0A6A5JZI9"/>
<sequence>MVPTTIPIMGENSQLHLFSISKDETNAAIIVRMRKISVNDPSITNDFAKKIMYRLLIRKPVVGKGVVLKTSDLEAQAMSAQHVYKIKKDDTLTKLLFGSVPISENGSLYAYLVDAVQDGHAGYTEILCFYYAVSGRMASIWLLIALGLAVLLGFGVGVGTGDGHLGLDVGTGVLAVLTATTMEMEKTPLNFKLQGETHDAKPTSLEDDEMEDEQLKLPSLVADTSSPLLLAEDFSATSQGNATADVKVEMASLRNELQLASYEYAALEERHCKLAAQHRDLRKLCSNYNDVIQGSSSYEEQSASIEQLRTEAGWEGLRVKALEGDVLRPFVRKAGGLQALVSQMQSMQSLIEKAGGLRELEALVSDTYLLQISVDEVGGLQGLHNLISEARRLRSKQQDLELLQGKTGGPNGLMAKAAKYDKLLQAFTDIQSAPVDISSAKPAVSATIGTVITVAPPALATINPARASRMVSTPLEDDPDRDLYEAPPIVESIRKTGSNDIPLGRSGGPTRSVSQAHERATLKREPPDELPTKIPKRPRIDIGRASAILQASLVDKDTKDTRYHVSGSSWVSDRALSESGSARFGQLINRVTTQVPDSKTPTSIISSGRRSGPPMTKLESYQCGDRRGTSRISPIGDRFVQQSRSLLVSRYPIALWTGASNPYARESPDELKKAENIPEDLGSFLSSELTKFINNENVHRWNSMPPNKDTCVLRYLIDGHKPSGQPQERRACRICSSAWVRQHRPCALLLEVEGVRTVVFMPLRETLGKHTSWREKGYWMTSAE</sequence>
<name>A0A6A5JZI9_9PLEO</name>
<evidence type="ECO:0000256" key="2">
    <source>
        <dbReference type="SAM" id="Phobius"/>
    </source>
</evidence>
<evidence type="ECO:0000313" key="3">
    <source>
        <dbReference type="EMBL" id="KAF1829731.1"/>
    </source>
</evidence>
<protein>
    <submittedName>
        <fullName evidence="3">Uncharacterized protein</fullName>
    </submittedName>
</protein>
<keyword evidence="2" id="KW-0472">Membrane</keyword>
<dbReference type="EMBL" id="ML975427">
    <property type="protein sequence ID" value="KAF1829731.1"/>
    <property type="molecule type" value="Genomic_DNA"/>
</dbReference>
<feature type="region of interest" description="Disordered" evidence="1">
    <location>
        <begin position="495"/>
        <end position="536"/>
    </location>
</feature>
<feature type="transmembrane region" description="Helical" evidence="2">
    <location>
        <begin position="140"/>
        <end position="159"/>
    </location>
</feature>
<accession>A0A6A5JZI9</accession>
<proteinExistence type="predicted"/>
<evidence type="ECO:0000313" key="4">
    <source>
        <dbReference type="Proteomes" id="UP000800040"/>
    </source>
</evidence>
<gene>
    <name evidence="3" type="ORF">BDW02DRAFT_634212</name>
</gene>
<dbReference type="OrthoDB" id="3779310at2759"/>